<evidence type="ECO:0000256" key="2">
    <source>
        <dbReference type="SAM" id="MobiDB-lite"/>
    </source>
</evidence>
<dbReference type="Pfam" id="PF03732">
    <property type="entry name" value="Retrotrans_gag"/>
    <property type="match status" value="1"/>
</dbReference>
<dbReference type="InterPro" id="IPR001878">
    <property type="entry name" value="Znf_CCHC"/>
</dbReference>
<feature type="domain" description="CCHC-type" evidence="3">
    <location>
        <begin position="366"/>
        <end position="380"/>
    </location>
</feature>
<keyword evidence="4" id="KW-0548">Nucleotidyltransferase</keyword>
<evidence type="ECO:0000259" key="3">
    <source>
        <dbReference type="PROSITE" id="PS50158"/>
    </source>
</evidence>
<evidence type="ECO:0000313" key="5">
    <source>
        <dbReference type="Proteomes" id="UP001151760"/>
    </source>
</evidence>
<keyword evidence="1" id="KW-0862">Zinc</keyword>
<keyword evidence="5" id="KW-1185">Reference proteome</keyword>
<dbReference type="PROSITE" id="PS50158">
    <property type="entry name" value="ZF_CCHC"/>
    <property type="match status" value="1"/>
</dbReference>
<feature type="compositionally biased region" description="Basic and acidic residues" evidence="2">
    <location>
        <begin position="301"/>
        <end position="313"/>
    </location>
</feature>
<proteinExistence type="predicted"/>
<keyword evidence="1" id="KW-0479">Metal-binding</keyword>
<reference evidence="4" key="1">
    <citation type="journal article" date="2022" name="Int. J. Mol. Sci.">
        <title>Draft Genome of Tanacetum Coccineum: Genomic Comparison of Closely Related Tanacetum-Family Plants.</title>
        <authorList>
            <person name="Yamashiro T."/>
            <person name="Shiraishi A."/>
            <person name="Nakayama K."/>
            <person name="Satake H."/>
        </authorList>
    </citation>
    <scope>NUCLEOTIDE SEQUENCE</scope>
</reference>
<keyword evidence="1" id="KW-0863">Zinc-finger</keyword>
<dbReference type="InterPro" id="IPR005162">
    <property type="entry name" value="Retrotrans_gag_dom"/>
</dbReference>
<reference evidence="4" key="2">
    <citation type="submission" date="2022-01" db="EMBL/GenBank/DDBJ databases">
        <authorList>
            <person name="Yamashiro T."/>
            <person name="Shiraishi A."/>
            <person name="Satake H."/>
            <person name="Nakayama K."/>
        </authorList>
    </citation>
    <scope>NUCLEOTIDE SEQUENCE</scope>
</reference>
<protein>
    <submittedName>
        <fullName evidence="4">Reverse transcriptase domain-containing protein</fullName>
    </submittedName>
</protein>
<feature type="compositionally biased region" description="Basic and acidic residues" evidence="2">
    <location>
        <begin position="34"/>
        <end position="45"/>
    </location>
</feature>
<dbReference type="GO" id="GO:0003964">
    <property type="term" value="F:RNA-directed DNA polymerase activity"/>
    <property type="evidence" value="ECO:0007669"/>
    <property type="project" value="UniProtKB-KW"/>
</dbReference>
<name>A0ABQ4ZH59_9ASTR</name>
<accession>A0ABQ4ZH59</accession>
<keyword evidence="4" id="KW-0695">RNA-directed DNA polymerase</keyword>
<evidence type="ECO:0000256" key="1">
    <source>
        <dbReference type="PROSITE-ProRule" id="PRU00047"/>
    </source>
</evidence>
<sequence length="397" mass="45209">MDAPPSPNHMLDFPADDPSSSDESDVESEEDPQEEPHEENVNDEKPELIFLYEVKGSPYPPPLASLKIKLVVDIVGFRALRAAQETACVENIRLRRELEEAQISNTLMSMGRDGAEKEIFRLGAWLYGYHEEAVVARVVGVRPSEAIDVLAVYGESQPPITMPPTKLKRRTVERMVQKQYAEEEKVKFVACTFEGRALTWWNRNVHTLGLANANQIPLTNVETMMTTEYCLATEIQKMEQELWTMNVKGDDIEEHYNRFHELALMCPNLVTPEKKKIERYIRGLPEKVKANAKATRIGESNNRKWEDHQRENSNNRNNNTYHRQRNMRQEAAKAYVAAPAAGKVYLGNLPLCNRCKLHHHDQCSVKCKKCKRIGHQTKDCLSKTSVADTPPTADANV</sequence>
<feature type="compositionally biased region" description="Acidic residues" evidence="2">
    <location>
        <begin position="19"/>
        <end position="33"/>
    </location>
</feature>
<keyword evidence="4" id="KW-0808">Transferase</keyword>
<organism evidence="4 5">
    <name type="scientific">Tanacetum coccineum</name>
    <dbReference type="NCBI Taxonomy" id="301880"/>
    <lineage>
        <taxon>Eukaryota</taxon>
        <taxon>Viridiplantae</taxon>
        <taxon>Streptophyta</taxon>
        <taxon>Embryophyta</taxon>
        <taxon>Tracheophyta</taxon>
        <taxon>Spermatophyta</taxon>
        <taxon>Magnoliopsida</taxon>
        <taxon>eudicotyledons</taxon>
        <taxon>Gunneridae</taxon>
        <taxon>Pentapetalae</taxon>
        <taxon>asterids</taxon>
        <taxon>campanulids</taxon>
        <taxon>Asterales</taxon>
        <taxon>Asteraceae</taxon>
        <taxon>Asteroideae</taxon>
        <taxon>Anthemideae</taxon>
        <taxon>Anthemidinae</taxon>
        <taxon>Tanacetum</taxon>
    </lineage>
</organism>
<comment type="caution">
    <text evidence="4">The sequence shown here is derived from an EMBL/GenBank/DDBJ whole genome shotgun (WGS) entry which is preliminary data.</text>
</comment>
<gene>
    <name evidence="4" type="ORF">Tco_0772160</name>
</gene>
<feature type="region of interest" description="Disordered" evidence="2">
    <location>
        <begin position="1"/>
        <end position="45"/>
    </location>
</feature>
<evidence type="ECO:0000313" key="4">
    <source>
        <dbReference type="EMBL" id="GJS89524.1"/>
    </source>
</evidence>
<feature type="region of interest" description="Disordered" evidence="2">
    <location>
        <begin position="291"/>
        <end position="321"/>
    </location>
</feature>
<dbReference type="Proteomes" id="UP001151760">
    <property type="component" value="Unassembled WGS sequence"/>
</dbReference>
<dbReference type="EMBL" id="BQNB010011356">
    <property type="protein sequence ID" value="GJS89524.1"/>
    <property type="molecule type" value="Genomic_DNA"/>
</dbReference>